<dbReference type="RefSeq" id="WP_307271832.1">
    <property type="nucleotide sequence ID" value="NZ_JAUSVX010000003.1"/>
</dbReference>
<reference evidence="12 13" key="1">
    <citation type="submission" date="2023-07" db="EMBL/GenBank/DDBJ databases">
        <title>Genomic Encyclopedia of Type Strains, Phase IV (KMG-IV): sequencing the most valuable type-strain genomes for metagenomic binning, comparative biology and taxonomic classification.</title>
        <authorList>
            <person name="Goeker M."/>
        </authorList>
    </citation>
    <scope>NUCLEOTIDE SEQUENCE [LARGE SCALE GENOMIC DNA]</scope>
    <source>
        <strain evidence="12 13">DSM 19619</strain>
    </source>
</reference>
<gene>
    <name evidence="12" type="ORF">QO011_002313</name>
</gene>
<dbReference type="EMBL" id="JAUSVX010000003">
    <property type="protein sequence ID" value="MDQ0469302.1"/>
    <property type="molecule type" value="Genomic_DNA"/>
</dbReference>
<organism evidence="12 13">
    <name type="scientific">Labrys wisconsinensis</name>
    <dbReference type="NCBI Taxonomy" id="425677"/>
    <lineage>
        <taxon>Bacteria</taxon>
        <taxon>Pseudomonadati</taxon>
        <taxon>Pseudomonadota</taxon>
        <taxon>Alphaproteobacteria</taxon>
        <taxon>Hyphomicrobiales</taxon>
        <taxon>Xanthobacteraceae</taxon>
        <taxon>Labrys</taxon>
    </lineage>
</organism>
<keyword evidence="6" id="KW-0441">Lipid A biosynthesis</keyword>
<evidence type="ECO:0000256" key="5">
    <source>
        <dbReference type="ARBA" id="ARBA00022516"/>
    </source>
</evidence>
<evidence type="ECO:0000256" key="6">
    <source>
        <dbReference type="ARBA" id="ARBA00022556"/>
    </source>
</evidence>
<evidence type="ECO:0000256" key="8">
    <source>
        <dbReference type="ARBA" id="ARBA00022679"/>
    </source>
</evidence>
<keyword evidence="8 12" id="KW-0808">Transferase</keyword>
<evidence type="ECO:0000256" key="11">
    <source>
        <dbReference type="NCBIfam" id="TIGR00215"/>
    </source>
</evidence>
<evidence type="ECO:0000256" key="9">
    <source>
        <dbReference type="ARBA" id="ARBA00023098"/>
    </source>
</evidence>
<comment type="catalytic activity">
    <reaction evidence="10">
        <text>a lipid X + a UDP-2-N,3-O-bis[(3R)-3-hydroxyacyl]-alpha-D-glucosamine = a lipid A disaccharide + UDP + H(+)</text>
        <dbReference type="Rhea" id="RHEA:67828"/>
        <dbReference type="ChEBI" id="CHEBI:15378"/>
        <dbReference type="ChEBI" id="CHEBI:58223"/>
        <dbReference type="ChEBI" id="CHEBI:137748"/>
        <dbReference type="ChEBI" id="CHEBI:176338"/>
        <dbReference type="ChEBI" id="CHEBI:176343"/>
        <dbReference type="EC" id="2.4.1.182"/>
    </reaction>
</comment>
<dbReference type="SUPFAM" id="SSF53756">
    <property type="entry name" value="UDP-Glycosyltransferase/glycogen phosphorylase"/>
    <property type="match status" value="1"/>
</dbReference>
<dbReference type="PANTHER" id="PTHR30372:SF4">
    <property type="entry name" value="LIPID-A-DISACCHARIDE SYNTHASE, MITOCHONDRIAL-RELATED"/>
    <property type="match status" value="1"/>
</dbReference>
<evidence type="ECO:0000256" key="2">
    <source>
        <dbReference type="ARBA" id="ARBA00007868"/>
    </source>
</evidence>
<keyword evidence="13" id="KW-1185">Reference proteome</keyword>
<dbReference type="InterPro" id="IPR003835">
    <property type="entry name" value="Glyco_trans_19"/>
</dbReference>
<comment type="similarity">
    <text evidence="2">Belongs to the LpxB family.</text>
</comment>
<keyword evidence="5" id="KW-0444">Lipid biosynthesis</keyword>
<comment type="caution">
    <text evidence="12">The sequence shown here is derived from an EMBL/GenBank/DDBJ whole genome shotgun (WGS) entry which is preliminary data.</text>
</comment>
<dbReference type="GO" id="GO:0008915">
    <property type="term" value="F:lipid-A-disaccharide synthase activity"/>
    <property type="evidence" value="ECO:0007669"/>
    <property type="project" value="UniProtKB-EC"/>
</dbReference>
<evidence type="ECO:0000256" key="7">
    <source>
        <dbReference type="ARBA" id="ARBA00022676"/>
    </source>
</evidence>
<dbReference type="Pfam" id="PF02684">
    <property type="entry name" value="LpxB"/>
    <property type="match status" value="1"/>
</dbReference>
<dbReference type="Proteomes" id="UP001242480">
    <property type="component" value="Unassembled WGS sequence"/>
</dbReference>
<proteinExistence type="inferred from homology"/>
<accession>A0ABU0J4W0</accession>
<evidence type="ECO:0000313" key="13">
    <source>
        <dbReference type="Proteomes" id="UP001242480"/>
    </source>
</evidence>
<protein>
    <recommendedName>
        <fullName evidence="4 11">Lipid-A-disaccharide synthase</fullName>
        <ecNumber evidence="3 11">2.4.1.182</ecNumber>
    </recommendedName>
</protein>
<name>A0ABU0J4W0_9HYPH</name>
<evidence type="ECO:0000313" key="12">
    <source>
        <dbReference type="EMBL" id="MDQ0469302.1"/>
    </source>
</evidence>
<sequence>MTGAPLDVFLVVGEPSGDQLGFKLMQALRRRLAGAVRFRGVAGPAMSAEGMESLFPLDDVAVMGFAPVLARFPTIYARAWQTIDAVVAEPPDVLVIIDSPGFTHAVAKRVRRRLPGLPIVDYVSPSVWAWRSGRARDMAAYVDHVLALLPFEPAAHQRLGGPPCTYVGHPLIERLGELRPDPQETAARSAAPPLVLALPGSRSGEVARLTNVFGEALALAIQRAGPFDIVLPTVPRHAKRLRAAVASWAVRPRVIDGEAEKFAAFRRARAALAASGTVTLELALSGVPMVGAYRLPGWEAFLARRLIRTPSVLLPNLILGERAIPELLQEDATPPRLAEALVPLIGEGPERRHQLEALGRLDGLMRLEGEAPSERAARIVLETIEAKRAAR</sequence>
<comment type="function">
    <text evidence="1">Condensation of UDP-2,3-diacylglucosamine and 2,3-diacylglucosamine-1-phosphate to form lipid A disaccharide, a precursor of lipid A, a phosphorylated glycolipid that anchors the lipopolysaccharide to the outer membrane of the cell.</text>
</comment>
<evidence type="ECO:0000256" key="3">
    <source>
        <dbReference type="ARBA" id="ARBA00012687"/>
    </source>
</evidence>
<keyword evidence="7 12" id="KW-0328">Glycosyltransferase</keyword>
<dbReference type="EC" id="2.4.1.182" evidence="3 11"/>
<dbReference type="PANTHER" id="PTHR30372">
    <property type="entry name" value="LIPID-A-DISACCHARIDE SYNTHASE"/>
    <property type="match status" value="1"/>
</dbReference>
<evidence type="ECO:0000256" key="10">
    <source>
        <dbReference type="ARBA" id="ARBA00048975"/>
    </source>
</evidence>
<evidence type="ECO:0000256" key="1">
    <source>
        <dbReference type="ARBA" id="ARBA00002056"/>
    </source>
</evidence>
<dbReference type="NCBIfam" id="TIGR00215">
    <property type="entry name" value="lpxB"/>
    <property type="match status" value="1"/>
</dbReference>
<keyword evidence="9" id="KW-0443">Lipid metabolism</keyword>
<evidence type="ECO:0000256" key="4">
    <source>
        <dbReference type="ARBA" id="ARBA00020902"/>
    </source>
</evidence>